<evidence type="ECO:0000256" key="9">
    <source>
        <dbReference type="RuleBase" id="RU369079"/>
    </source>
</evidence>
<dbReference type="EMBL" id="PGFS01000001">
    <property type="protein sequence ID" value="MDH4571405.1"/>
    <property type="molecule type" value="Genomic_DNA"/>
</dbReference>
<gene>
    <name evidence="11" type="ORF">CUR86_02295</name>
</gene>
<organism evidence="11 12">
    <name type="scientific">Salinicola acroporae</name>
    <dbReference type="NCBI Taxonomy" id="1541440"/>
    <lineage>
        <taxon>Bacteria</taxon>
        <taxon>Pseudomonadati</taxon>
        <taxon>Pseudomonadota</taxon>
        <taxon>Gammaproteobacteria</taxon>
        <taxon>Oceanospirillales</taxon>
        <taxon>Halomonadaceae</taxon>
        <taxon>Salinicola</taxon>
    </lineage>
</organism>
<keyword evidence="7 9" id="KW-0472">Membrane</keyword>
<dbReference type="RefSeq" id="WP_110715265.1">
    <property type="nucleotide sequence ID" value="NZ_PGFS01000001.1"/>
</dbReference>
<protein>
    <recommendedName>
        <fullName evidence="9">TRAP transporter small permease protein</fullName>
    </recommendedName>
</protein>
<comment type="subunit">
    <text evidence="9">The complex comprises the extracytoplasmic solute receptor protein and the two transmembrane proteins.</text>
</comment>
<comment type="subcellular location">
    <subcellularLocation>
        <location evidence="1 9">Cell inner membrane</location>
        <topology evidence="1 9">Multi-pass membrane protein</topology>
    </subcellularLocation>
</comment>
<keyword evidence="5 9" id="KW-0812">Transmembrane</keyword>
<feature type="transmembrane region" description="Helical" evidence="9">
    <location>
        <begin position="29"/>
        <end position="55"/>
    </location>
</feature>
<evidence type="ECO:0000256" key="1">
    <source>
        <dbReference type="ARBA" id="ARBA00004429"/>
    </source>
</evidence>
<dbReference type="Pfam" id="PF04290">
    <property type="entry name" value="DctQ"/>
    <property type="match status" value="1"/>
</dbReference>
<comment type="function">
    <text evidence="9">Part of the tripartite ATP-independent periplasmic (TRAP) transport system.</text>
</comment>
<keyword evidence="3" id="KW-1003">Cell membrane</keyword>
<evidence type="ECO:0000256" key="5">
    <source>
        <dbReference type="ARBA" id="ARBA00022692"/>
    </source>
</evidence>
<evidence type="ECO:0000313" key="12">
    <source>
        <dbReference type="Proteomes" id="UP001162135"/>
    </source>
</evidence>
<sequence>MSDVIAGRHGEPGHPGSPPLRLKAAIHHLFKWLGILSLLVMFATLLAAVFVRYVWETNLDWTSEVPNILFPWLTMCAIVATAAKNEHIGIEAVVERLPQPLRRVIGLATNLLAVVAFALIAWHGLDVVAIAGGQRLPITGIAMSWSYWSVVVGFTGLALVSLLNVLIALDRRLTVTESLATHGEKAS</sequence>
<dbReference type="Proteomes" id="UP001162135">
    <property type="component" value="Unassembled WGS sequence"/>
</dbReference>
<reference evidence="11" key="2">
    <citation type="submission" date="2017-11" db="EMBL/GenBank/DDBJ databases">
        <authorList>
            <person name="Das S.K."/>
        </authorList>
    </citation>
    <scope>NUCLEOTIDE SEQUENCE</scope>
    <source>
        <strain evidence="11">S4-41</strain>
    </source>
</reference>
<keyword evidence="12" id="KW-1185">Reference proteome</keyword>
<keyword evidence="4 9" id="KW-0997">Cell inner membrane</keyword>
<evidence type="ECO:0000313" key="11">
    <source>
        <dbReference type="EMBL" id="MDH4571405.1"/>
    </source>
</evidence>
<name>A0ABT6I156_9GAMM</name>
<evidence type="ECO:0000256" key="4">
    <source>
        <dbReference type="ARBA" id="ARBA00022519"/>
    </source>
</evidence>
<keyword evidence="6 9" id="KW-1133">Transmembrane helix</keyword>
<evidence type="ECO:0000256" key="6">
    <source>
        <dbReference type="ARBA" id="ARBA00022989"/>
    </source>
</evidence>
<dbReference type="PANTHER" id="PTHR35011:SF2">
    <property type="entry name" value="2,3-DIKETO-L-GULONATE TRAP TRANSPORTER SMALL PERMEASE PROTEIN YIAM"/>
    <property type="match status" value="1"/>
</dbReference>
<feature type="transmembrane region" description="Helical" evidence="9">
    <location>
        <begin position="145"/>
        <end position="169"/>
    </location>
</feature>
<evidence type="ECO:0000256" key="3">
    <source>
        <dbReference type="ARBA" id="ARBA00022475"/>
    </source>
</evidence>
<evidence type="ECO:0000256" key="7">
    <source>
        <dbReference type="ARBA" id="ARBA00023136"/>
    </source>
</evidence>
<feature type="domain" description="Tripartite ATP-independent periplasmic transporters DctQ component" evidence="10">
    <location>
        <begin position="41"/>
        <end position="166"/>
    </location>
</feature>
<comment type="caution">
    <text evidence="11">The sequence shown here is derived from an EMBL/GenBank/DDBJ whole genome shotgun (WGS) entry which is preliminary data.</text>
</comment>
<keyword evidence="2 9" id="KW-0813">Transport</keyword>
<accession>A0ABT6I156</accession>
<proteinExistence type="inferred from homology"/>
<dbReference type="PANTHER" id="PTHR35011">
    <property type="entry name" value="2,3-DIKETO-L-GULONATE TRAP TRANSPORTER SMALL PERMEASE PROTEIN YIAM"/>
    <property type="match status" value="1"/>
</dbReference>
<evidence type="ECO:0000259" key="10">
    <source>
        <dbReference type="Pfam" id="PF04290"/>
    </source>
</evidence>
<feature type="transmembrane region" description="Helical" evidence="9">
    <location>
        <begin position="104"/>
        <end position="125"/>
    </location>
</feature>
<comment type="similarity">
    <text evidence="8 9">Belongs to the TRAP transporter small permease family.</text>
</comment>
<evidence type="ECO:0000256" key="2">
    <source>
        <dbReference type="ARBA" id="ARBA00022448"/>
    </source>
</evidence>
<dbReference type="InterPro" id="IPR055348">
    <property type="entry name" value="DctQ"/>
</dbReference>
<reference evidence="11" key="1">
    <citation type="journal article" date="2015" name="Antonie Van Leeuwenhoek">
        <title>Comparative 16S rRNA signatures and multilocus sequence analysis for the genus Salinicola and description of Salinicola acroporae sp. nov., isolated from coral Acropora digitifera.</title>
        <authorList>
            <person name="Lepcha R.T."/>
            <person name="Poddar A."/>
            <person name="Schumann P."/>
            <person name="Das S.K."/>
        </authorList>
    </citation>
    <scope>NUCLEOTIDE SEQUENCE</scope>
    <source>
        <strain evidence="11">S4-41</strain>
    </source>
</reference>
<evidence type="ECO:0000256" key="8">
    <source>
        <dbReference type="ARBA" id="ARBA00038436"/>
    </source>
</evidence>
<dbReference type="InterPro" id="IPR007387">
    <property type="entry name" value="TRAP_DctQ"/>
</dbReference>
<feature type="transmembrane region" description="Helical" evidence="9">
    <location>
        <begin position="67"/>
        <end position="83"/>
    </location>
</feature>